<dbReference type="KEGG" id="dbk:DGMP_15550"/>
<evidence type="ECO:0000313" key="2">
    <source>
        <dbReference type="EMBL" id="BCL60862.1"/>
    </source>
</evidence>
<dbReference type="GO" id="GO:0047429">
    <property type="term" value="F:nucleoside triphosphate diphosphatase activity"/>
    <property type="evidence" value="ECO:0007669"/>
    <property type="project" value="TreeGrafter"/>
</dbReference>
<keyword evidence="3" id="KW-1185">Reference proteome</keyword>
<dbReference type="PANTHER" id="PTHR30522:SF0">
    <property type="entry name" value="NUCLEOSIDE TRIPHOSPHATE PYROPHOSPHOHYDROLASE"/>
    <property type="match status" value="1"/>
</dbReference>
<dbReference type="FunFam" id="1.10.287.1080:FF:000001">
    <property type="entry name" value="Nucleoside triphosphate pyrophosphohydrolase"/>
    <property type="match status" value="1"/>
</dbReference>
<dbReference type="CDD" id="cd11528">
    <property type="entry name" value="NTP-PPase_MazG_Nterm"/>
    <property type="match status" value="1"/>
</dbReference>
<evidence type="ECO:0000259" key="1">
    <source>
        <dbReference type="Pfam" id="PF03819"/>
    </source>
</evidence>
<dbReference type="GO" id="GO:0046061">
    <property type="term" value="P:dATP catabolic process"/>
    <property type="evidence" value="ECO:0007669"/>
    <property type="project" value="TreeGrafter"/>
</dbReference>
<dbReference type="GO" id="GO:0046047">
    <property type="term" value="P:TTP catabolic process"/>
    <property type="evidence" value="ECO:0007669"/>
    <property type="project" value="TreeGrafter"/>
</dbReference>
<dbReference type="GO" id="GO:0046081">
    <property type="term" value="P:dUTP catabolic process"/>
    <property type="evidence" value="ECO:0007669"/>
    <property type="project" value="TreeGrafter"/>
</dbReference>
<dbReference type="GO" id="GO:0006950">
    <property type="term" value="P:response to stress"/>
    <property type="evidence" value="ECO:0007669"/>
    <property type="project" value="UniProtKB-ARBA"/>
</dbReference>
<dbReference type="EMBL" id="AP024086">
    <property type="protein sequence ID" value="BCL60862.1"/>
    <property type="molecule type" value="Genomic_DNA"/>
</dbReference>
<dbReference type="GO" id="GO:0006203">
    <property type="term" value="P:dGTP catabolic process"/>
    <property type="evidence" value="ECO:0007669"/>
    <property type="project" value="TreeGrafter"/>
</dbReference>
<name>A0A8D5JLS8_9BACT</name>
<organism evidence="2 3">
    <name type="scientific">Desulfomarina profundi</name>
    <dbReference type="NCBI Taxonomy" id="2772557"/>
    <lineage>
        <taxon>Bacteria</taxon>
        <taxon>Pseudomonadati</taxon>
        <taxon>Thermodesulfobacteriota</taxon>
        <taxon>Desulfobulbia</taxon>
        <taxon>Desulfobulbales</taxon>
        <taxon>Desulfobulbaceae</taxon>
        <taxon>Desulfomarina</taxon>
    </lineage>
</organism>
<dbReference type="GO" id="GO:0046052">
    <property type="term" value="P:UTP catabolic process"/>
    <property type="evidence" value="ECO:0007669"/>
    <property type="project" value="TreeGrafter"/>
</dbReference>
<dbReference type="InterPro" id="IPR048015">
    <property type="entry name" value="NTP-PPase_MazG-like_N"/>
</dbReference>
<dbReference type="InterPro" id="IPR011551">
    <property type="entry name" value="NTP_PyrPHydrolase_MazG"/>
</dbReference>
<accession>A0A8D5JLS8</accession>
<proteinExistence type="predicted"/>
<dbReference type="PANTHER" id="PTHR30522">
    <property type="entry name" value="NUCLEOSIDE TRIPHOSPHATE PYROPHOSPHOHYDROLASE"/>
    <property type="match status" value="1"/>
</dbReference>
<dbReference type="GO" id="GO:0046076">
    <property type="term" value="P:dTTP catabolic process"/>
    <property type="evidence" value="ECO:0007669"/>
    <property type="project" value="TreeGrafter"/>
</dbReference>
<reference evidence="2" key="1">
    <citation type="submission" date="2020-09" db="EMBL/GenBank/DDBJ databases">
        <title>Desulfogranum mesoprofundum gen. nov., sp. nov., a novel mesophilic, sulfate-reducing chemolithoautotroph isolated from a deep-sea hydrothermal vent chimney in the Suiyo Seamount.</title>
        <authorList>
            <person name="Hashimoto Y."/>
            <person name="Nakagawa S."/>
        </authorList>
    </citation>
    <scope>NUCLEOTIDE SEQUENCE</scope>
    <source>
        <strain evidence="2">KT2</strain>
    </source>
</reference>
<dbReference type="Proteomes" id="UP000826725">
    <property type="component" value="Chromosome"/>
</dbReference>
<dbReference type="InterPro" id="IPR004518">
    <property type="entry name" value="MazG-like_dom"/>
</dbReference>
<feature type="domain" description="NTP pyrophosphohydrolase MazG-like" evidence="1">
    <location>
        <begin position="27"/>
        <end position="100"/>
    </location>
</feature>
<gene>
    <name evidence="2" type="ORF">DGMP_15550</name>
</gene>
<dbReference type="AlphaFoldDB" id="A0A8D5JLS8"/>
<sequence>MKNNLNLLAATIRRLRSENGCPWDRRQTESSLIPYLREEMEELISAVEHEDYSNMCEELGDLLYLVMMITEINREKGRFDFSTVAESINEKLIRRHPHVFAGKPYENENDLKKQWEKIKAEEKEKSIDTNPS</sequence>
<protein>
    <recommendedName>
        <fullName evidence="1">NTP pyrophosphohydrolase MazG-like domain-containing protein</fullName>
    </recommendedName>
</protein>
<evidence type="ECO:0000313" key="3">
    <source>
        <dbReference type="Proteomes" id="UP000826725"/>
    </source>
</evidence>
<dbReference type="Pfam" id="PF03819">
    <property type="entry name" value="MazG"/>
    <property type="match status" value="1"/>
</dbReference>
<dbReference type="RefSeq" id="WP_228856948.1">
    <property type="nucleotide sequence ID" value="NZ_AP024086.1"/>
</dbReference>